<evidence type="ECO:0000313" key="2">
    <source>
        <dbReference type="Proteomes" id="UP000237271"/>
    </source>
</evidence>
<name>A0A2P4WZZ4_9STRA</name>
<dbReference type="OrthoDB" id="118568at2759"/>
<gene>
    <name evidence="1" type="ORF">PHPALM_36427</name>
</gene>
<proteinExistence type="predicted"/>
<evidence type="ECO:0000313" key="1">
    <source>
        <dbReference type="EMBL" id="POM58872.1"/>
    </source>
</evidence>
<dbReference type="EMBL" id="NCKW01020137">
    <property type="protein sequence ID" value="POM58872.1"/>
    <property type="molecule type" value="Genomic_DNA"/>
</dbReference>
<reference evidence="1 2" key="1">
    <citation type="journal article" date="2017" name="Genome Biol. Evol.">
        <title>Phytophthora megakarya and P. palmivora, closely related causal agents of cacao black pod rot, underwent increases in genome sizes and gene numbers by different mechanisms.</title>
        <authorList>
            <person name="Ali S.S."/>
            <person name="Shao J."/>
            <person name="Lary D.J."/>
            <person name="Kronmiller B."/>
            <person name="Shen D."/>
            <person name="Strem M.D."/>
            <person name="Amoako-Attah I."/>
            <person name="Akrofi A.Y."/>
            <person name="Begoude B.A."/>
            <person name="Ten Hoopen G.M."/>
            <person name="Coulibaly K."/>
            <person name="Kebe B.I."/>
            <person name="Melnick R.L."/>
            <person name="Guiltinan M.J."/>
            <person name="Tyler B.M."/>
            <person name="Meinhardt L.W."/>
            <person name="Bailey B.A."/>
        </authorList>
    </citation>
    <scope>NUCLEOTIDE SEQUENCE [LARGE SCALE GENOMIC DNA]</scope>
    <source>
        <strain evidence="2">sbr112.9</strain>
    </source>
</reference>
<dbReference type="AlphaFoldDB" id="A0A2P4WZZ4"/>
<organism evidence="1 2">
    <name type="scientific">Phytophthora palmivora</name>
    <dbReference type="NCBI Taxonomy" id="4796"/>
    <lineage>
        <taxon>Eukaryota</taxon>
        <taxon>Sar</taxon>
        <taxon>Stramenopiles</taxon>
        <taxon>Oomycota</taxon>
        <taxon>Peronosporomycetes</taxon>
        <taxon>Peronosporales</taxon>
        <taxon>Peronosporaceae</taxon>
        <taxon>Phytophthora</taxon>
    </lineage>
</organism>
<protein>
    <submittedName>
        <fullName evidence="1">Uncharacterized protein</fullName>
    </submittedName>
</protein>
<sequence length="96" mass="10527">MKLFVADDLKLDPGAGDYRDWGLELGRKAEAAVLALPSDRAIKSRGSTAVRKRLQDLYAIGSLNDLVAKHIRLSQSAAFNDPDRQDPLEPVPVKIT</sequence>
<comment type="caution">
    <text evidence="1">The sequence shown here is derived from an EMBL/GenBank/DDBJ whole genome shotgun (WGS) entry which is preliminary data.</text>
</comment>
<dbReference type="Proteomes" id="UP000237271">
    <property type="component" value="Unassembled WGS sequence"/>
</dbReference>
<keyword evidence="2" id="KW-1185">Reference proteome</keyword>
<accession>A0A2P4WZZ4</accession>